<feature type="compositionally biased region" description="Basic and acidic residues" evidence="1">
    <location>
        <begin position="77"/>
        <end position="87"/>
    </location>
</feature>
<dbReference type="Proteomes" id="UP000032336">
    <property type="component" value="Unassembled WGS sequence"/>
</dbReference>
<protein>
    <submittedName>
        <fullName evidence="2">Uncharacterized protein</fullName>
    </submittedName>
</protein>
<sequence>MARGDYREMVTKRPAELFGPLLEGMLASVKEQEAERLRKHRERLRVTVAPPLAPQDQNPHLPGDSQTDSTGAVTGAVKEEPEGSDHP</sequence>
<feature type="region of interest" description="Disordered" evidence="1">
    <location>
        <begin position="46"/>
        <end position="87"/>
    </location>
</feature>
<organism evidence="2 3">
    <name type="scientific">Ferrimicrobium acidiphilum DSM 19497</name>
    <dbReference type="NCBI Taxonomy" id="1121877"/>
    <lineage>
        <taxon>Bacteria</taxon>
        <taxon>Bacillati</taxon>
        <taxon>Actinomycetota</taxon>
        <taxon>Acidimicrobiia</taxon>
        <taxon>Acidimicrobiales</taxon>
        <taxon>Acidimicrobiaceae</taxon>
        <taxon>Ferrimicrobium</taxon>
    </lineage>
</organism>
<dbReference type="AlphaFoldDB" id="A0A0D8FTG5"/>
<evidence type="ECO:0000313" key="2">
    <source>
        <dbReference type="EMBL" id="KJE76214.1"/>
    </source>
</evidence>
<proteinExistence type="predicted"/>
<name>A0A0D8FTG5_9ACTN</name>
<evidence type="ECO:0000313" key="3">
    <source>
        <dbReference type="Proteomes" id="UP000032336"/>
    </source>
</evidence>
<keyword evidence="3" id="KW-1185">Reference proteome</keyword>
<dbReference type="EMBL" id="JXUW01000020">
    <property type="protein sequence ID" value="KJE76214.1"/>
    <property type="molecule type" value="Genomic_DNA"/>
</dbReference>
<accession>A0A0D8FTG5</accession>
<reference evidence="2 3" key="1">
    <citation type="submission" date="2015-01" db="EMBL/GenBank/DDBJ databases">
        <title>Draft genome of the acidophilic iron oxidizer Ferrimicrobium acidiphilum strain T23.</title>
        <authorList>
            <person name="Poehlein A."/>
            <person name="Eisen S."/>
            <person name="Schloemann M."/>
            <person name="Johnson B.D."/>
            <person name="Daniel R."/>
            <person name="Muehling M."/>
        </authorList>
    </citation>
    <scope>NUCLEOTIDE SEQUENCE [LARGE SCALE GENOMIC DNA]</scope>
    <source>
        <strain evidence="2 3">T23</strain>
    </source>
</reference>
<evidence type="ECO:0000256" key="1">
    <source>
        <dbReference type="SAM" id="MobiDB-lite"/>
    </source>
</evidence>
<comment type="caution">
    <text evidence="2">The sequence shown here is derived from an EMBL/GenBank/DDBJ whole genome shotgun (WGS) entry which is preliminary data.</text>
</comment>
<dbReference type="STRING" id="1121877.FEAC_20760"/>
<gene>
    <name evidence="2" type="ORF">FEAC_20760</name>
</gene>